<feature type="non-terminal residue" evidence="3">
    <location>
        <position position="201"/>
    </location>
</feature>
<organism evidence="3 4">
    <name type="scientific">Arthrobacter crystallopoietes BAB-32</name>
    <dbReference type="NCBI Taxonomy" id="1246476"/>
    <lineage>
        <taxon>Bacteria</taxon>
        <taxon>Bacillati</taxon>
        <taxon>Actinomycetota</taxon>
        <taxon>Actinomycetes</taxon>
        <taxon>Micrococcales</taxon>
        <taxon>Micrococcaceae</taxon>
        <taxon>Crystallibacter</taxon>
    </lineage>
</organism>
<dbReference type="GO" id="GO:0000287">
    <property type="term" value="F:magnesium ion binding"/>
    <property type="evidence" value="ECO:0007669"/>
    <property type="project" value="UniProtKB-ARBA"/>
</dbReference>
<comment type="similarity">
    <text evidence="1">Belongs to the TPP enzyme family.</text>
</comment>
<dbReference type="PANTHER" id="PTHR18968:SF13">
    <property type="entry name" value="ACETOLACTATE SYNTHASE CATALYTIC SUBUNIT, MITOCHONDRIAL"/>
    <property type="match status" value="1"/>
</dbReference>
<dbReference type="GO" id="GO:0030976">
    <property type="term" value="F:thiamine pyrophosphate binding"/>
    <property type="evidence" value="ECO:0007669"/>
    <property type="project" value="InterPro"/>
</dbReference>
<protein>
    <submittedName>
        <fullName evidence="3">Acetolactate synthase I/II/III large subunit</fullName>
    </submittedName>
</protein>
<dbReference type="PANTHER" id="PTHR18968">
    <property type="entry name" value="THIAMINE PYROPHOSPHATE ENZYMES"/>
    <property type="match status" value="1"/>
</dbReference>
<feature type="domain" description="Thiamine pyrophosphate enzyme N-terminal TPP-binding" evidence="2">
    <location>
        <begin position="1"/>
        <end position="103"/>
    </location>
</feature>
<dbReference type="GO" id="GO:0009097">
    <property type="term" value="P:isoleucine biosynthetic process"/>
    <property type="evidence" value="ECO:0007669"/>
    <property type="project" value="TreeGrafter"/>
</dbReference>
<dbReference type="Proteomes" id="UP000010729">
    <property type="component" value="Unassembled WGS sequence"/>
</dbReference>
<dbReference type="CDD" id="cd07035">
    <property type="entry name" value="TPP_PYR_POX_like"/>
    <property type="match status" value="1"/>
</dbReference>
<dbReference type="GO" id="GO:0009099">
    <property type="term" value="P:L-valine biosynthetic process"/>
    <property type="evidence" value="ECO:0007669"/>
    <property type="project" value="TreeGrafter"/>
</dbReference>
<dbReference type="GO" id="GO:0003984">
    <property type="term" value="F:acetolactate synthase activity"/>
    <property type="evidence" value="ECO:0007669"/>
    <property type="project" value="TreeGrafter"/>
</dbReference>
<dbReference type="InterPro" id="IPR012001">
    <property type="entry name" value="Thiamin_PyroP_enz_TPP-bd_dom"/>
</dbReference>
<dbReference type="GO" id="GO:0050660">
    <property type="term" value="F:flavin adenine dinucleotide binding"/>
    <property type="evidence" value="ECO:0007669"/>
    <property type="project" value="TreeGrafter"/>
</dbReference>
<accession>N1V169</accession>
<evidence type="ECO:0000313" key="4">
    <source>
        <dbReference type="Proteomes" id="UP000010729"/>
    </source>
</evidence>
<dbReference type="InterPro" id="IPR029061">
    <property type="entry name" value="THDP-binding"/>
</dbReference>
<proteinExistence type="inferred from homology"/>
<dbReference type="SUPFAM" id="SSF52518">
    <property type="entry name" value="Thiamin diphosphate-binding fold (THDP-binding)"/>
    <property type="match status" value="1"/>
</dbReference>
<sequence>MRVAEAVGRTLAQLGVQQVFGVTGSGNFHFTNALIDGGARFVAARHEMGAACMADAYARATGEVSAVSVHQGCGLTNAMTGIGEAAKSRTPMLVLSGDTPPTQKTSNFWIDQAGAVAALGAKVERIHSPQTAVEDAVRAFRLARDERHTVLLNMPLDVQEEQIDWRPEDVPDIAPRLAPGPSAEAVSRLADLLAGAAGRCW</sequence>
<evidence type="ECO:0000256" key="1">
    <source>
        <dbReference type="ARBA" id="ARBA00007812"/>
    </source>
</evidence>
<dbReference type="Pfam" id="PF02776">
    <property type="entry name" value="TPP_enzyme_N"/>
    <property type="match status" value="1"/>
</dbReference>
<gene>
    <name evidence="3" type="ORF">D477_013110</name>
</gene>
<name>N1V169_9MICC</name>
<dbReference type="EMBL" id="ANPE02000154">
    <property type="protein sequence ID" value="EMY33802.1"/>
    <property type="molecule type" value="Genomic_DNA"/>
</dbReference>
<reference evidence="3 4" key="1">
    <citation type="journal article" date="2013" name="Genome Announc.">
        <title>Draft Genome Sequence of Arthrobacter crystallopoietes Strain BAB-32, Revealing Genes for Bioremediation.</title>
        <authorList>
            <person name="Joshi M.N."/>
            <person name="Pandit A.S."/>
            <person name="Sharma A."/>
            <person name="Pandya R.V."/>
            <person name="Desai S.M."/>
            <person name="Saxena A.K."/>
            <person name="Bagatharia S.B."/>
        </authorList>
    </citation>
    <scope>NUCLEOTIDE SEQUENCE [LARGE SCALE GENOMIC DNA]</scope>
    <source>
        <strain evidence="3 4">BAB-32</strain>
    </source>
</reference>
<comment type="caution">
    <text evidence="3">The sequence shown here is derived from an EMBL/GenBank/DDBJ whole genome shotgun (WGS) entry which is preliminary data.</text>
</comment>
<evidence type="ECO:0000259" key="2">
    <source>
        <dbReference type="Pfam" id="PF02776"/>
    </source>
</evidence>
<dbReference type="AlphaFoldDB" id="N1V169"/>
<dbReference type="RefSeq" id="WP_005269743.1">
    <property type="nucleotide sequence ID" value="NZ_ANPE02000154.1"/>
</dbReference>
<dbReference type="InterPro" id="IPR045229">
    <property type="entry name" value="TPP_enz"/>
</dbReference>
<evidence type="ECO:0000313" key="3">
    <source>
        <dbReference type="EMBL" id="EMY33802.1"/>
    </source>
</evidence>
<dbReference type="Gene3D" id="3.40.50.970">
    <property type="match status" value="1"/>
</dbReference>
<keyword evidence="4" id="KW-1185">Reference proteome</keyword>
<dbReference type="GO" id="GO:0005948">
    <property type="term" value="C:acetolactate synthase complex"/>
    <property type="evidence" value="ECO:0007669"/>
    <property type="project" value="TreeGrafter"/>
</dbReference>